<accession>A0A0J6UMG6</accession>
<dbReference type="PATRIC" id="fig|298794.3.peg.5611"/>
<gene>
    <name evidence="1" type="ORF">VQ02_33605</name>
</gene>
<dbReference type="OrthoDB" id="8021396at2"/>
<organism evidence="1 2">
    <name type="scientific">Methylobacterium variabile</name>
    <dbReference type="NCBI Taxonomy" id="298794"/>
    <lineage>
        <taxon>Bacteria</taxon>
        <taxon>Pseudomonadati</taxon>
        <taxon>Pseudomonadota</taxon>
        <taxon>Alphaproteobacteria</taxon>
        <taxon>Hyphomicrobiales</taxon>
        <taxon>Methylobacteriaceae</taxon>
        <taxon>Methylobacterium</taxon>
    </lineage>
</organism>
<reference evidence="1 2" key="1">
    <citation type="submission" date="2015-03" db="EMBL/GenBank/DDBJ databases">
        <title>Genome sequencing of Methylobacterium variabile DSM 16961.</title>
        <authorList>
            <person name="Chaudhry V."/>
            <person name="Patil P.B."/>
        </authorList>
    </citation>
    <scope>NUCLEOTIDE SEQUENCE [LARGE SCALE GENOMIC DNA]</scope>
    <source>
        <strain evidence="1 2">DSM 16961</strain>
    </source>
</reference>
<sequence length="183" mass="20063">MTTMLRVGETWDLAPAGEGMTLQLVPAGDHASLTIIVSLRKPAASEIKALTKKPLQFGVTQSQVLTWVTLFGDQLSFDAPYASGIEKNSADIRASLSHVESWTDKTRNAATIVVTDPRNKEIKGVRLISLSKTWWSVFSRSVVAGPEVLSRETYDAAYMSDQRRYPTTQHLVRAAEIIESGGV</sequence>
<name>A0A0J6UMG6_9HYPH</name>
<evidence type="ECO:0000313" key="1">
    <source>
        <dbReference type="EMBL" id="KMO27211.1"/>
    </source>
</evidence>
<dbReference type="Proteomes" id="UP000035955">
    <property type="component" value="Unassembled WGS sequence"/>
</dbReference>
<dbReference type="RefSeq" id="WP_048448610.1">
    <property type="nucleotide sequence ID" value="NZ_LABY01000406.1"/>
</dbReference>
<evidence type="ECO:0000313" key="2">
    <source>
        <dbReference type="Proteomes" id="UP000035955"/>
    </source>
</evidence>
<dbReference type="EMBL" id="LABY01000406">
    <property type="protein sequence ID" value="KMO27211.1"/>
    <property type="molecule type" value="Genomic_DNA"/>
</dbReference>
<comment type="caution">
    <text evidence="1">The sequence shown here is derived from an EMBL/GenBank/DDBJ whole genome shotgun (WGS) entry which is preliminary data.</text>
</comment>
<dbReference type="AlphaFoldDB" id="A0A0J6UMG6"/>
<proteinExistence type="predicted"/>
<keyword evidence="2" id="KW-1185">Reference proteome</keyword>
<protein>
    <submittedName>
        <fullName evidence="1">Uncharacterized protein</fullName>
    </submittedName>
</protein>